<feature type="signal peptide" evidence="1">
    <location>
        <begin position="1"/>
        <end position="18"/>
    </location>
</feature>
<evidence type="ECO:0000313" key="2">
    <source>
        <dbReference type="EMBL" id="QPL31865.1"/>
    </source>
</evidence>
<evidence type="ECO:0000313" key="3">
    <source>
        <dbReference type="Proteomes" id="UP000594467"/>
    </source>
</evidence>
<feature type="chain" id="PRO_5040161871" evidence="1">
    <location>
        <begin position="19"/>
        <end position="121"/>
    </location>
</feature>
<sequence length="121" mass="13917">MNHLVWLVVMLMASVAQAQAQAPTPDISSATCLKLNREITRYIRRGVDLPLVELTLFRQTRHRLIEEYEAGQYPLELLATALYELARDTVKVVEACRRKPSRKFIEMLPESVQALLAPRER</sequence>
<organism evidence="2 3">
    <name type="scientific">Pseudomonas fragi</name>
    <dbReference type="NCBI Taxonomy" id="296"/>
    <lineage>
        <taxon>Bacteria</taxon>
        <taxon>Pseudomonadati</taxon>
        <taxon>Pseudomonadota</taxon>
        <taxon>Gammaproteobacteria</taxon>
        <taxon>Pseudomonadales</taxon>
        <taxon>Pseudomonadaceae</taxon>
        <taxon>Pseudomonas</taxon>
    </lineage>
</organism>
<evidence type="ECO:0000256" key="1">
    <source>
        <dbReference type="SAM" id="SignalP"/>
    </source>
</evidence>
<dbReference type="RefSeq" id="WP_196883448.1">
    <property type="nucleotide sequence ID" value="NZ_CP065202.1"/>
</dbReference>
<dbReference type="EMBL" id="CP065202">
    <property type="protein sequence ID" value="QPL31865.1"/>
    <property type="molecule type" value="Genomic_DNA"/>
</dbReference>
<accession>A0A9Q6VLK2</accession>
<proteinExistence type="predicted"/>
<protein>
    <submittedName>
        <fullName evidence="2">Uncharacterized protein</fullName>
    </submittedName>
</protein>
<dbReference type="Proteomes" id="UP000594467">
    <property type="component" value="Chromosome"/>
</dbReference>
<dbReference type="AlphaFoldDB" id="A0A9Q6VLK2"/>
<gene>
    <name evidence="2" type="ORF">I5R27_01715</name>
</gene>
<keyword evidence="1" id="KW-0732">Signal</keyword>
<reference evidence="2 3" key="1">
    <citation type="submission" date="2020-11" db="EMBL/GenBank/DDBJ databases">
        <title>The Complete Genome of Pseudomonas fragi A13BB.</title>
        <authorList>
            <person name="Awolope O.K."/>
            <person name="O'Driscoll N.H."/>
            <person name="Di Salvo A."/>
            <person name="Lamb A.J."/>
        </authorList>
    </citation>
    <scope>NUCLEOTIDE SEQUENCE [LARGE SCALE GENOMIC DNA]</scope>
    <source>
        <strain evidence="2 3">A13BB</strain>
    </source>
</reference>
<name>A0A9Q6VLK2_PSEFR</name>